<evidence type="ECO:0000256" key="4">
    <source>
        <dbReference type="ARBA" id="ARBA00022989"/>
    </source>
</evidence>
<keyword evidence="5" id="KW-0472">Membrane</keyword>
<evidence type="ECO:0000256" key="1">
    <source>
        <dbReference type="ARBA" id="ARBA00004370"/>
    </source>
</evidence>
<keyword evidence="4" id="KW-1133">Transmembrane helix</keyword>
<evidence type="ECO:0000256" key="3">
    <source>
        <dbReference type="ARBA" id="ARBA00022692"/>
    </source>
</evidence>
<dbReference type="SUPFAM" id="SSF103473">
    <property type="entry name" value="MFS general substrate transporter"/>
    <property type="match status" value="1"/>
</dbReference>
<evidence type="ECO:0000313" key="6">
    <source>
        <dbReference type="WBParaSite" id="GPUH_0000361301-mRNA-1"/>
    </source>
</evidence>
<dbReference type="WBParaSite" id="GPUH_0000361301-mRNA-1">
    <property type="protein sequence ID" value="GPUH_0000361301-mRNA-1"/>
    <property type="gene ID" value="GPUH_0000361301"/>
</dbReference>
<dbReference type="InterPro" id="IPR050814">
    <property type="entry name" value="Myo-inositol_Transporter"/>
</dbReference>
<dbReference type="GO" id="GO:0016324">
    <property type="term" value="C:apical plasma membrane"/>
    <property type="evidence" value="ECO:0007669"/>
    <property type="project" value="TreeGrafter"/>
</dbReference>
<sequence>LMLGFAVVPSVIQLIGFIFLPESPRYLYSVGKHKDAKEVLKRIYAGNEVWAQFTYTQIDVAHEQEQYSKAQTGSMQIQDENVLKIHRKG</sequence>
<protein>
    <submittedName>
        <fullName evidence="6">MFS domain-containing protein</fullName>
    </submittedName>
</protein>
<name>A0A183D4G5_9BILA</name>
<dbReference type="Pfam" id="PF00083">
    <property type="entry name" value="Sugar_tr"/>
    <property type="match status" value="1"/>
</dbReference>
<organism evidence="6">
    <name type="scientific">Gongylonema pulchrum</name>
    <dbReference type="NCBI Taxonomy" id="637853"/>
    <lineage>
        <taxon>Eukaryota</taxon>
        <taxon>Metazoa</taxon>
        <taxon>Ecdysozoa</taxon>
        <taxon>Nematoda</taxon>
        <taxon>Chromadorea</taxon>
        <taxon>Rhabditida</taxon>
        <taxon>Spirurina</taxon>
        <taxon>Spiruromorpha</taxon>
        <taxon>Spiruroidea</taxon>
        <taxon>Gongylonematidae</taxon>
        <taxon>Gongylonema</taxon>
    </lineage>
</organism>
<keyword evidence="3" id="KW-0812">Transmembrane</keyword>
<dbReference type="Gene3D" id="1.20.1250.20">
    <property type="entry name" value="MFS general substrate transporter like domains"/>
    <property type="match status" value="1"/>
</dbReference>
<keyword evidence="2" id="KW-0813">Transport</keyword>
<dbReference type="GO" id="GO:0005366">
    <property type="term" value="F:myo-inositol:proton symporter activity"/>
    <property type="evidence" value="ECO:0007669"/>
    <property type="project" value="TreeGrafter"/>
</dbReference>
<dbReference type="PANTHER" id="PTHR48020">
    <property type="entry name" value="PROTON MYO-INOSITOL COTRANSPORTER"/>
    <property type="match status" value="1"/>
</dbReference>
<dbReference type="InterPro" id="IPR005828">
    <property type="entry name" value="MFS_sugar_transport-like"/>
</dbReference>
<reference evidence="6" key="1">
    <citation type="submission" date="2016-06" db="UniProtKB">
        <authorList>
            <consortium name="WormBaseParasite"/>
        </authorList>
    </citation>
    <scope>IDENTIFICATION</scope>
</reference>
<evidence type="ECO:0000256" key="5">
    <source>
        <dbReference type="ARBA" id="ARBA00023136"/>
    </source>
</evidence>
<comment type="subcellular location">
    <subcellularLocation>
        <location evidence="1">Membrane</location>
    </subcellularLocation>
</comment>
<dbReference type="InterPro" id="IPR036259">
    <property type="entry name" value="MFS_trans_sf"/>
</dbReference>
<proteinExistence type="predicted"/>
<accession>A0A183D4G5</accession>
<dbReference type="AlphaFoldDB" id="A0A183D4G5"/>
<dbReference type="PANTHER" id="PTHR48020:SF12">
    <property type="entry name" value="PROTON MYO-INOSITOL COTRANSPORTER"/>
    <property type="match status" value="1"/>
</dbReference>
<evidence type="ECO:0000256" key="2">
    <source>
        <dbReference type="ARBA" id="ARBA00022448"/>
    </source>
</evidence>